<keyword evidence="3" id="KW-1185">Reference proteome</keyword>
<evidence type="ECO:0000313" key="3">
    <source>
        <dbReference type="Proteomes" id="UP001549366"/>
    </source>
</evidence>
<dbReference type="GO" id="GO:0016874">
    <property type="term" value="F:ligase activity"/>
    <property type="evidence" value="ECO:0007669"/>
    <property type="project" value="UniProtKB-KW"/>
</dbReference>
<evidence type="ECO:0000256" key="1">
    <source>
        <dbReference type="SAM" id="Phobius"/>
    </source>
</evidence>
<sequence length="157" mass="17218">MSQKKVINFDKTKVVMIGLVAVSAVLLAVWVDGLIGLFCLFFCGYHVFLQARKLFAKVPALVFAEDGVSGFLVAVQGGFVPWSKVTKISVVKKQIAIHVDNPEHYLNGYTSSLILKTYGTPFVFNPQGLEVSTDEVLQVFSEYVDASYIHSPKLASA</sequence>
<keyword evidence="1" id="KW-1133">Transmembrane helix</keyword>
<reference evidence="2 3" key="1">
    <citation type="submission" date="2024-06" db="EMBL/GenBank/DDBJ databases">
        <title>Genomic Encyclopedia of Type Strains, Phase V (KMG-V): Genome sequencing to study the core and pangenomes of soil and plant-associated prokaryotes.</title>
        <authorList>
            <person name="Whitman W."/>
        </authorList>
    </citation>
    <scope>NUCLEOTIDE SEQUENCE [LARGE SCALE GENOMIC DNA]</scope>
    <source>
        <strain evidence="2 3">NE40</strain>
    </source>
</reference>
<feature type="transmembrane region" description="Helical" evidence="1">
    <location>
        <begin position="15"/>
        <end position="48"/>
    </location>
</feature>
<name>A0ABV2SQF3_9GAMM</name>
<keyword evidence="1" id="KW-0812">Transmembrane</keyword>
<accession>A0ABV2SQF3</accession>
<comment type="caution">
    <text evidence="2">The sequence shown here is derived from an EMBL/GenBank/DDBJ whole genome shotgun (WGS) entry which is preliminary data.</text>
</comment>
<evidence type="ECO:0000313" key="2">
    <source>
        <dbReference type="EMBL" id="MET4759574.1"/>
    </source>
</evidence>
<dbReference type="Proteomes" id="UP001549366">
    <property type="component" value="Unassembled WGS sequence"/>
</dbReference>
<keyword evidence="1" id="KW-0472">Membrane</keyword>
<organism evidence="2 3">
    <name type="scientific">Endozoicomonas lisbonensis</name>
    <dbReference type="NCBI Taxonomy" id="3120522"/>
    <lineage>
        <taxon>Bacteria</taxon>
        <taxon>Pseudomonadati</taxon>
        <taxon>Pseudomonadota</taxon>
        <taxon>Gammaproteobacteria</taxon>
        <taxon>Oceanospirillales</taxon>
        <taxon>Endozoicomonadaceae</taxon>
        <taxon>Endozoicomonas</taxon>
    </lineage>
</organism>
<proteinExistence type="predicted"/>
<dbReference type="InterPro" id="IPR048136">
    <property type="entry name" value="STM3941-like"/>
</dbReference>
<dbReference type="NCBIfam" id="NF041635">
    <property type="entry name" value="STM3941_fam"/>
    <property type="match status" value="1"/>
</dbReference>
<keyword evidence="2" id="KW-0436">Ligase</keyword>
<gene>
    <name evidence="2" type="ORF">V5J35_004893</name>
</gene>
<dbReference type="RefSeq" id="WP_354011451.1">
    <property type="nucleotide sequence ID" value="NZ_JBEWTA010000002.1"/>
</dbReference>
<protein>
    <submittedName>
        <fullName evidence="2">Acyl-CoA synthetase (AMP-forming)/AMP-acid ligase II</fullName>
    </submittedName>
</protein>
<dbReference type="EMBL" id="JBEWTB010000003">
    <property type="protein sequence ID" value="MET4759574.1"/>
    <property type="molecule type" value="Genomic_DNA"/>
</dbReference>